<dbReference type="OrthoDB" id="8443386at2"/>
<dbReference type="STRING" id="1416806.CAL12_21110"/>
<dbReference type="Proteomes" id="UP000194151">
    <property type="component" value="Chromosome"/>
</dbReference>
<dbReference type="Gene3D" id="3.40.190.150">
    <property type="entry name" value="Bordetella uptake gene, domain 1"/>
    <property type="match status" value="1"/>
</dbReference>
<dbReference type="PANTHER" id="PTHR42928:SF5">
    <property type="entry name" value="BLR1237 PROTEIN"/>
    <property type="match status" value="1"/>
</dbReference>
<dbReference type="SUPFAM" id="SSF53850">
    <property type="entry name" value="Periplasmic binding protein-like II"/>
    <property type="match status" value="1"/>
</dbReference>
<protein>
    <recommendedName>
        <fullName evidence="5">ABC transporter substrate-binding protein</fullName>
    </recommendedName>
</protein>
<sequence length="325" mass="34738">MLDRRRVILAGGAALALMRVPGAMAQSGYPNKPVRVIVPYPPGGASDITARVLAEQLGPRLGQPVIVENRAGANGAIGIGFVAKSAADGYTLAAVASSHAFSRTLYPKLPYDPVGDFIAITQTTRTPVVLVSSATLPARNLNELVELIKASPGRYAFASSGNGSNTHIFGQWFCAIAGLRMIHAPYKGSTPAQLDLISGQVAITFDTLPAVRPHILSDKIRLIAAAGKQRLRQFPEVPTIAESGYPSFDAESWSALLAPKHTPPEIVARLNKDVVDALHTEEVSARLREAGSEIVGDPSSQAQKMMEEEEKRYSALIKELDIKLE</sequence>
<feature type="signal peptide" evidence="2">
    <location>
        <begin position="1"/>
        <end position="25"/>
    </location>
</feature>
<dbReference type="InterPro" id="IPR042100">
    <property type="entry name" value="Bug_dom1"/>
</dbReference>
<evidence type="ECO:0000313" key="3">
    <source>
        <dbReference type="EMBL" id="ARP84665.1"/>
    </source>
</evidence>
<evidence type="ECO:0008006" key="5">
    <source>
        <dbReference type="Google" id="ProtNLM"/>
    </source>
</evidence>
<feature type="chain" id="PRO_5012077313" description="ABC transporter substrate-binding protein" evidence="2">
    <location>
        <begin position="26"/>
        <end position="325"/>
    </location>
</feature>
<gene>
    <name evidence="3" type="ORF">CAL12_21110</name>
</gene>
<dbReference type="CDD" id="cd13578">
    <property type="entry name" value="PBP2_Bug27"/>
    <property type="match status" value="1"/>
</dbReference>
<dbReference type="Gene3D" id="3.40.190.10">
    <property type="entry name" value="Periplasmic binding protein-like II"/>
    <property type="match status" value="1"/>
</dbReference>
<dbReference type="Pfam" id="PF03401">
    <property type="entry name" value="TctC"/>
    <property type="match status" value="1"/>
</dbReference>
<proteinExistence type="inferred from homology"/>
<name>A0A1W6YUA1_9BORD</name>
<keyword evidence="2" id="KW-0732">Signal</keyword>
<evidence type="ECO:0000256" key="2">
    <source>
        <dbReference type="SAM" id="SignalP"/>
    </source>
</evidence>
<dbReference type="PIRSF" id="PIRSF017082">
    <property type="entry name" value="YflP"/>
    <property type="match status" value="1"/>
</dbReference>
<evidence type="ECO:0000256" key="1">
    <source>
        <dbReference type="ARBA" id="ARBA00006987"/>
    </source>
</evidence>
<dbReference type="InterPro" id="IPR005064">
    <property type="entry name" value="BUG"/>
</dbReference>
<keyword evidence="4" id="KW-1185">Reference proteome</keyword>
<organism evidence="3 4">
    <name type="scientific">Bordetella genomosp. 8</name>
    <dbReference type="NCBI Taxonomy" id="1416806"/>
    <lineage>
        <taxon>Bacteria</taxon>
        <taxon>Pseudomonadati</taxon>
        <taxon>Pseudomonadota</taxon>
        <taxon>Betaproteobacteria</taxon>
        <taxon>Burkholderiales</taxon>
        <taxon>Alcaligenaceae</taxon>
        <taxon>Bordetella</taxon>
    </lineage>
</organism>
<dbReference type="PANTHER" id="PTHR42928">
    <property type="entry name" value="TRICARBOXYLATE-BINDING PROTEIN"/>
    <property type="match status" value="1"/>
</dbReference>
<dbReference type="EMBL" id="CP021108">
    <property type="protein sequence ID" value="ARP84665.1"/>
    <property type="molecule type" value="Genomic_DNA"/>
</dbReference>
<reference evidence="3 4" key="1">
    <citation type="submission" date="2017-05" db="EMBL/GenBank/DDBJ databases">
        <title>Complete and WGS of Bordetella genogroups.</title>
        <authorList>
            <person name="Spilker T."/>
            <person name="LiPuma J."/>
        </authorList>
    </citation>
    <scope>NUCLEOTIDE SEQUENCE [LARGE SCALE GENOMIC DNA]</scope>
    <source>
        <strain evidence="3 4">AU19157</strain>
    </source>
</reference>
<comment type="similarity">
    <text evidence="1">Belongs to the UPF0065 (bug) family.</text>
</comment>
<dbReference type="KEGG" id="bgv:CAL12_21110"/>
<accession>A0A1W6YUA1</accession>
<evidence type="ECO:0000313" key="4">
    <source>
        <dbReference type="Proteomes" id="UP000194151"/>
    </source>
</evidence>
<dbReference type="AlphaFoldDB" id="A0A1W6YUA1"/>